<reference evidence="1" key="1">
    <citation type="submission" date="2023-08" db="EMBL/GenBank/DDBJ databases">
        <authorList>
            <person name="Alioto T."/>
            <person name="Alioto T."/>
            <person name="Gomez Garrido J."/>
        </authorList>
    </citation>
    <scope>NUCLEOTIDE SEQUENCE</scope>
</reference>
<dbReference type="Proteomes" id="UP001162480">
    <property type="component" value="Chromosome 4"/>
</dbReference>
<proteinExistence type="predicted"/>
<name>A0AA36F290_OCTVU</name>
<keyword evidence="2" id="KW-1185">Reference proteome</keyword>
<organism evidence="1 2">
    <name type="scientific">Octopus vulgaris</name>
    <name type="common">Common octopus</name>
    <dbReference type="NCBI Taxonomy" id="6645"/>
    <lineage>
        <taxon>Eukaryota</taxon>
        <taxon>Metazoa</taxon>
        <taxon>Spiralia</taxon>
        <taxon>Lophotrochozoa</taxon>
        <taxon>Mollusca</taxon>
        <taxon>Cephalopoda</taxon>
        <taxon>Coleoidea</taxon>
        <taxon>Octopodiformes</taxon>
        <taxon>Octopoda</taxon>
        <taxon>Incirrata</taxon>
        <taxon>Octopodidae</taxon>
        <taxon>Octopus</taxon>
    </lineage>
</organism>
<protein>
    <submittedName>
        <fullName evidence="1">Uncharacterized protein</fullName>
    </submittedName>
</protein>
<evidence type="ECO:0000313" key="1">
    <source>
        <dbReference type="EMBL" id="CAI9721822.1"/>
    </source>
</evidence>
<evidence type="ECO:0000313" key="2">
    <source>
        <dbReference type="Proteomes" id="UP001162480"/>
    </source>
</evidence>
<sequence>MLATTAPPLPLQQQSPALSPNYNRMVALSKEERIPDRMMDLSKEERIELVLLSGREGWSYCKIAEEFNLRHPYRCIGLRSNRIAQKPRNAEVLKKENESDIFVFLNYYRLATK</sequence>
<gene>
    <name evidence="1" type="ORF">OCTVUL_1B030863</name>
</gene>
<dbReference type="EMBL" id="OX597817">
    <property type="protein sequence ID" value="CAI9721822.1"/>
    <property type="molecule type" value="Genomic_DNA"/>
</dbReference>
<accession>A0AA36F290</accession>
<dbReference type="AlphaFoldDB" id="A0AA36F290"/>